<name>A0A0F9MSB8_9ZZZZ</name>
<protein>
    <submittedName>
        <fullName evidence="1">Uncharacterized protein</fullName>
    </submittedName>
</protein>
<feature type="non-terminal residue" evidence="1">
    <location>
        <position position="1"/>
    </location>
</feature>
<reference evidence="1" key="1">
    <citation type="journal article" date="2015" name="Nature">
        <title>Complex archaea that bridge the gap between prokaryotes and eukaryotes.</title>
        <authorList>
            <person name="Spang A."/>
            <person name="Saw J.H."/>
            <person name="Jorgensen S.L."/>
            <person name="Zaremba-Niedzwiedzka K."/>
            <person name="Martijn J."/>
            <person name="Lind A.E."/>
            <person name="van Eijk R."/>
            <person name="Schleper C."/>
            <person name="Guy L."/>
            <person name="Ettema T.J."/>
        </authorList>
    </citation>
    <scope>NUCLEOTIDE SEQUENCE</scope>
</reference>
<proteinExistence type="predicted"/>
<dbReference type="EMBL" id="LAZR01005168">
    <property type="protein sequence ID" value="KKN02272.1"/>
    <property type="molecule type" value="Genomic_DNA"/>
</dbReference>
<comment type="caution">
    <text evidence="1">The sequence shown here is derived from an EMBL/GenBank/DDBJ whole genome shotgun (WGS) entry which is preliminary data.</text>
</comment>
<sequence length="54" mass="6345">WSLSGAELKDECQHKELSITEKKEITKQLKAEGLKPKHFDNNWAVMKVWLKNHV</sequence>
<dbReference type="AlphaFoldDB" id="A0A0F9MSB8"/>
<evidence type="ECO:0000313" key="1">
    <source>
        <dbReference type="EMBL" id="KKN02272.1"/>
    </source>
</evidence>
<organism evidence="1">
    <name type="scientific">marine sediment metagenome</name>
    <dbReference type="NCBI Taxonomy" id="412755"/>
    <lineage>
        <taxon>unclassified sequences</taxon>
        <taxon>metagenomes</taxon>
        <taxon>ecological metagenomes</taxon>
    </lineage>
</organism>
<gene>
    <name evidence="1" type="ORF">LCGC14_1119500</name>
</gene>
<accession>A0A0F9MSB8</accession>